<evidence type="ECO:0000313" key="9">
    <source>
        <dbReference type="EMBL" id="PMN92377.1"/>
    </source>
</evidence>
<feature type="transmembrane region" description="Helical" evidence="8">
    <location>
        <begin position="269"/>
        <end position="287"/>
    </location>
</feature>
<dbReference type="GO" id="GO:0015556">
    <property type="term" value="F:C4-dicarboxylate transmembrane transporter activity"/>
    <property type="evidence" value="ECO:0007669"/>
    <property type="project" value="InterPro"/>
</dbReference>
<name>A0A2N7LB60_9GAMM</name>
<dbReference type="NCBIfam" id="NF037994">
    <property type="entry name" value="DcuC_1"/>
    <property type="match status" value="1"/>
</dbReference>
<evidence type="ECO:0000256" key="8">
    <source>
        <dbReference type="SAM" id="Phobius"/>
    </source>
</evidence>
<feature type="transmembrane region" description="Helical" evidence="8">
    <location>
        <begin position="370"/>
        <end position="393"/>
    </location>
</feature>
<comment type="similarity">
    <text evidence="2">Belongs to the DcuC/DcuD transporter (TC 2.A.61) family.</text>
</comment>
<organism evidence="9 10">
    <name type="scientific">Enterovibrio norvegicus</name>
    <dbReference type="NCBI Taxonomy" id="188144"/>
    <lineage>
        <taxon>Bacteria</taxon>
        <taxon>Pseudomonadati</taxon>
        <taxon>Pseudomonadota</taxon>
        <taxon>Gammaproteobacteria</taxon>
        <taxon>Vibrionales</taxon>
        <taxon>Vibrionaceae</taxon>
        <taxon>Enterovibrio</taxon>
    </lineage>
</organism>
<dbReference type="InterPro" id="IPR018385">
    <property type="entry name" value="C4_dicarb_anaerob_car-like"/>
</dbReference>
<feature type="transmembrane region" description="Helical" evidence="8">
    <location>
        <begin position="405"/>
        <end position="424"/>
    </location>
</feature>
<dbReference type="AlphaFoldDB" id="A0A2N7LB60"/>
<dbReference type="InterPro" id="IPR004669">
    <property type="entry name" value="C4_dicarb_anaerob_car"/>
</dbReference>
<feature type="transmembrane region" description="Helical" evidence="8">
    <location>
        <begin position="241"/>
        <end position="262"/>
    </location>
</feature>
<evidence type="ECO:0000256" key="3">
    <source>
        <dbReference type="ARBA" id="ARBA00022448"/>
    </source>
</evidence>
<sequence>MTTLFSLIVIFAVGYLIVKRYNPQTTLFIGGMILMVAGIFFETGMPLPESASSGSVALDIFTFVKQTTSKTVAGLGLIIMAVGGFAHYMDHIGASRALVSIAIKPLGYFKAPYLVMALGYLIGQFLNIFIPSASGLGLLLMVTLYPILVRLGVSKMSATAVIATAACLDLGPASGNANLAARTADMPVTEYFISYQLPVALITMVTIAILHLFVQRWFDRREVENNDTEISASESECNPPIWYALLPVIPLALLLIFSPMAIESVKIDVVTAMFVSIAVAMLCETFRRTPKSVFSDTLVYFDSMGRQFARVVTLVVAGQTFAHGLKTTGLLNTVIDGALAASVSPALMVILMVLIIALAAIIMGSGNAPFFSFAAIVPDIAGKVGIPAVAMLMPMQLASGIARSMSPITGAVVAVAGVAGVSPFELVKRTAIPMVGALIVSTAASLVIGV</sequence>
<feature type="transmembrane region" description="Helical" evidence="8">
    <location>
        <begin position="337"/>
        <end position="364"/>
    </location>
</feature>
<evidence type="ECO:0000256" key="6">
    <source>
        <dbReference type="ARBA" id="ARBA00022989"/>
    </source>
</evidence>
<dbReference type="GO" id="GO:0005886">
    <property type="term" value="C:plasma membrane"/>
    <property type="evidence" value="ECO:0007669"/>
    <property type="project" value="UniProtKB-SubCell"/>
</dbReference>
<dbReference type="EMBL" id="MDAL01000018">
    <property type="protein sequence ID" value="PMN92377.1"/>
    <property type="molecule type" value="Genomic_DNA"/>
</dbReference>
<evidence type="ECO:0000256" key="5">
    <source>
        <dbReference type="ARBA" id="ARBA00022692"/>
    </source>
</evidence>
<evidence type="ECO:0000256" key="4">
    <source>
        <dbReference type="ARBA" id="ARBA00022475"/>
    </source>
</evidence>
<feature type="transmembrane region" description="Helical" evidence="8">
    <location>
        <begin position="101"/>
        <end position="122"/>
    </location>
</feature>
<comment type="caution">
    <text evidence="9">The sequence shown here is derived from an EMBL/GenBank/DDBJ whole genome shotgun (WGS) entry which is preliminary data.</text>
</comment>
<feature type="transmembrane region" description="Helical" evidence="8">
    <location>
        <begin position="307"/>
        <end position="325"/>
    </location>
</feature>
<accession>A0A2N7LB60</accession>
<protein>
    <submittedName>
        <fullName evidence="9">C4-dicarboxylate ABC transporter</fullName>
    </submittedName>
</protein>
<dbReference type="PANTHER" id="PTHR42002:SF2">
    <property type="entry name" value="ANAEROBIC C4-DICARBOXYLATE TRANSPORTER DCUC-RELATED"/>
    <property type="match status" value="1"/>
</dbReference>
<keyword evidence="3" id="KW-0813">Transport</keyword>
<dbReference type="PANTHER" id="PTHR42002">
    <property type="entry name" value="ANAEROBIC C4-DICARBOXYLATE TRANSPORTER DCUC-RELATED"/>
    <property type="match status" value="1"/>
</dbReference>
<evidence type="ECO:0000256" key="2">
    <source>
        <dbReference type="ARBA" id="ARBA00005275"/>
    </source>
</evidence>
<keyword evidence="4" id="KW-1003">Cell membrane</keyword>
<gene>
    <name evidence="9" type="ORF">BCT23_15440</name>
</gene>
<feature type="transmembrane region" description="Helical" evidence="8">
    <location>
        <begin position="71"/>
        <end position="89"/>
    </location>
</feature>
<dbReference type="RefSeq" id="WP_102390858.1">
    <property type="nucleotide sequence ID" value="NZ_MDAL01000018.1"/>
</dbReference>
<dbReference type="NCBIfam" id="TIGR00771">
    <property type="entry name" value="DcuC"/>
    <property type="match status" value="1"/>
</dbReference>
<evidence type="ECO:0000313" key="10">
    <source>
        <dbReference type="Proteomes" id="UP000235387"/>
    </source>
</evidence>
<feature type="transmembrane region" description="Helical" evidence="8">
    <location>
        <begin position="21"/>
        <end position="41"/>
    </location>
</feature>
<dbReference type="Pfam" id="PF03606">
    <property type="entry name" value="DcuC"/>
    <property type="match status" value="1"/>
</dbReference>
<proteinExistence type="inferred from homology"/>
<dbReference type="Proteomes" id="UP000235387">
    <property type="component" value="Unassembled WGS sequence"/>
</dbReference>
<reference evidence="10" key="1">
    <citation type="submission" date="2016-07" db="EMBL/GenBank/DDBJ databases">
        <title>Nontailed viruses are major unrecognized killers of bacteria in the ocean.</title>
        <authorList>
            <person name="Kauffman K."/>
            <person name="Hussain F."/>
            <person name="Yang J."/>
            <person name="Arevalo P."/>
            <person name="Brown J."/>
            <person name="Cutler M."/>
            <person name="Kelly L."/>
            <person name="Polz M.F."/>
        </authorList>
    </citation>
    <scope>NUCLEOTIDE SEQUENCE [LARGE SCALE GENOMIC DNA]</scope>
    <source>
        <strain evidence="10">10N.261.45.A10</strain>
    </source>
</reference>
<keyword evidence="6 8" id="KW-1133">Transmembrane helix</keyword>
<comment type="subcellular location">
    <subcellularLocation>
        <location evidence="1">Cell membrane</location>
        <topology evidence="1">Multi-pass membrane protein</topology>
    </subcellularLocation>
</comment>
<evidence type="ECO:0000256" key="1">
    <source>
        <dbReference type="ARBA" id="ARBA00004651"/>
    </source>
</evidence>
<feature type="transmembrane region" description="Helical" evidence="8">
    <location>
        <begin position="128"/>
        <end position="148"/>
    </location>
</feature>
<keyword evidence="7 8" id="KW-0472">Membrane</keyword>
<keyword evidence="5 8" id="KW-0812">Transmembrane</keyword>
<feature type="transmembrane region" description="Helical" evidence="8">
    <location>
        <begin position="430"/>
        <end position="449"/>
    </location>
</feature>
<evidence type="ECO:0000256" key="7">
    <source>
        <dbReference type="ARBA" id="ARBA00023136"/>
    </source>
</evidence>
<feature type="transmembrane region" description="Helical" evidence="8">
    <location>
        <begin position="192"/>
        <end position="214"/>
    </location>
</feature>